<evidence type="ECO:0000256" key="4">
    <source>
        <dbReference type="ARBA" id="ARBA00023326"/>
    </source>
</evidence>
<protein>
    <recommendedName>
        <fullName evidence="6">GH10 domain-containing protein</fullName>
    </recommendedName>
</protein>
<comment type="similarity">
    <text evidence="1">Belongs to the glycosyl hydrolase 10 (cellulase F) family.</text>
</comment>
<feature type="compositionally biased region" description="Acidic residues" evidence="5">
    <location>
        <begin position="279"/>
        <end position="293"/>
    </location>
</feature>
<proteinExistence type="inferred from homology"/>
<keyword evidence="4" id="KW-0624">Polysaccharide degradation</keyword>
<evidence type="ECO:0000256" key="5">
    <source>
        <dbReference type="SAM" id="MobiDB-lite"/>
    </source>
</evidence>
<dbReference type="Proteomes" id="UP001163046">
    <property type="component" value="Unassembled WGS sequence"/>
</dbReference>
<evidence type="ECO:0000256" key="3">
    <source>
        <dbReference type="ARBA" id="ARBA00023277"/>
    </source>
</evidence>
<dbReference type="OrthoDB" id="5985438at2759"/>
<keyword evidence="3" id="KW-0119">Carbohydrate metabolism</keyword>
<evidence type="ECO:0000313" key="7">
    <source>
        <dbReference type="EMBL" id="KAJ7386327.1"/>
    </source>
</evidence>
<evidence type="ECO:0000313" key="8">
    <source>
        <dbReference type="Proteomes" id="UP001163046"/>
    </source>
</evidence>
<feature type="region of interest" description="Disordered" evidence="5">
    <location>
        <begin position="273"/>
        <end position="294"/>
    </location>
</feature>
<dbReference type="PRINTS" id="PR00134">
    <property type="entry name" value="GLHYDRLASE10"/>
</dbReference>
<dbReference type="EMBL" id="MU825877">
    <property type="protein sequence ID" value="KAJ7386327.1"/>
    <property type="molecule type" value="Genomic_DNA"/>
</dbReference>
<dbReference type="InterPro" id="IPR017853">
    <property type="entry name" value="GH"/>
</dbReference>
<dbReference type="PANTHER" id="PTHR31490">
    <property type="entry name" value="GLYCOSYL HYDROLASE"/>
    <property type="match status" value="1"/>
</dbReference>
<dbReference type="Gene3D" id="3.20.20.80">
    <property type="entry name" value="Glycosidases"/>
    <property type="match status" value="1"/>
</dbReference>
<evidence type="ECO:0000259" key="6">
    <source>
        <dbReference type="PROSITE" id="PS51760"/>
    </source>
</evidence>
<dbReference type="PROSITE" id="PS51760">
    <property type="entry name" value="GH10_2"/>
    <property type="match status" value="1"/>
</dbReference>
<accession>A0A9W9ZRC1</accession>
<dbReference type="GO" id="GO:0000272">
    <property type="term" value="P:polysaccharide catabolic process"/>
    <property type="evidence" value="ECO:0007669"/>
    <property type="project" value="UniProtKB-KW"/>
</dbReference>
<keyword evidence="2" id="KW-0378">Hydrolase</keyword>
<evidence type="ECO:0000256" key="2">
    <source>
        <dbReference type="ARBA" id="ARBA00022801"/>
    </source>
</evidence>
<dbReference type="SUPFAM" id="SSF51445">
    <property type="entry name" value="(Trans)glycosidases"/>
    <property type="match status" value="1"/>
</dbReference>
<keyword evidence="8" id="KW-1185">Reference proteome</keyword>
<name>A0A9W9ZRC1_9CNID</name>
<dbReference type="Pfam" id="PF00331">
    <property type="entry name" value="Glyco_hydro_10"/>
    <property type="match status" value="1"/>
</dbReference>
<evidence type="ECO:0000256" key="1">
    <source>
        <dbReference type="ARBA" id="ARBA00007495"/>
    </source>
</evidence>
<reference evidence="7" key="1">
    <citation type="submission" date="2023-01" db="EMBL/GenBank/DDBJ databases">
        <title>Genome assembly of the deep-sea coral Lophelia pertusa.</title>
        <authorList>
            <person name="Herrera S."/>
            <person name="Cordes E."/>
        </authorList>
    </citation>
    <scope>NUCLEOTIDE SEQUENCE</scope>
    <source>
        <strain evidence="7">USNM1676648</strain>
        <tissue evidence="7">Polyp</tissue>
    </source>
</reference>
<organism evidence="7 8">
    <name type="scientific">Desmophyllum pertusum</name>
    <dbReference type="NCBI Taxonomy" id="174260"/>
    <lineage>
        <taxon>Eukaryota</taxon>
        <taxon>Metazoa</taxon>
        <taxon>Cnidaria</taxon>
        <taxon>Anthozoa</taxon>
        <taxon>Hexacorallia</taxon>
        <taxon>Scleractinia</taxon>
        <taxon>Caryophylliina</taxon>
        <taxon>Caryophylliidae</taxon>
        <taxon>Desmophyllum</taxon>
    </lineage>
</organism>
<dbReference type="AlphaFoldDB" id="A0A9W9ZRC1"/>
<dbReference type="PANTHER" id="PTHR31490:SF1">
    <property type="entry name" value="ENDO-1,4-BETA-XYLANASE 1"/>
    <property type="match status" value="1"/>
</dbReference>
<sequence length="347" mass="39259">MVRFMQWDINNEMLHGSFFADREGVSIRDWMYQTAAQADPDVDLFVNDYDVVENGQLTQAFLEEAKDLLLRGIPLDGIGVQGHFTGHVNPTLLQYHLNMLSEVRIPIWLTEVDVLEKDPVKRADNLEAVMRTAFSSPSVQGLILWSFWSQSSWRGPYTSLVDGNEWKINAAGLRYRSLLKQWTTHVTLTPTYLDQSDAAYFNVRGFYGDYNVVLQLPNGQNSSHSFTLDPGNDVLNIQLNLPDSPTEESTQFAPKLPQSASFVTETPTVALGQVQQDSREDDQETDNEFPESEEINRTGLSGKRFNYINLAEMTGRRGGLIVSAFGLRIDILLSQCFSPPRRQNAVW</sequence>
<comment type="caution">
    <text evidence="7">The sequence shown here is derived from an EMBL/GenBank/DDBJ whole genome shotgun (WGS) entry which is preliminary data.</text>
</comment>
<gene>
    <name evidence="7" type="ORF">OS493_010738</name>
</gene>
<feature type="domain" description="GH10" evidence="6">
    <location>
        <begin position="1"/>
        <end position="178"/>
    </location>
</feature>
<dbReference type="GO" id="GO:0031176">
    <property type="term" value="F:endo-1,4-beta-xylanase activity"/>
    <property type="evidence" value="ECO:0007669"/>
    <property type="project" value="UniProtKB-ARBA"/>
</dbReference>
<dbReference type="InterPro" id="IPR044846">
    <property type="entry name" value="GH10"/>
</dbReference>
<dbReference type="InterPro" id="IPR001000">
    <property type="entry name" value="GH10_dom"/>
</dbReference>